<protein>
    <submittedName>
        <fullName evidence="1">14765_t:CDS:1</fullName>
    </submittedName>
</protein>
<accession>A0ACA9NTB2</accession>
<comment type="caution">
    <text evidence="1">The sequence shown here is derived from an EMBL/GenBank/DDBJ whole genome shotgun (WGS) entry which is preliminary data.</text>
</comment>
<evidence type="ECO:0000313" key="2">
    <source>
        <dbReference type="Proteomes" id="UP000789525"/>
    </source>
</evidence>
<keyword evidence="2" id="KW-1185">Reference proteome</keyword>
<gene>
    <name evidence="1" type="ORF">ACOLOM_LOCUS9053</name>
</gene>
<name>A0ACA9NTB2_9GLOM</name>
<reference evidence="1" key="1">
    <citation type="submission" date="2021-06" db="EMBL/GenBank/DDBJ databases">
        <authorList>
            <person name="Kallberg Y."/>
            <person name="Tangrot J."/>
            <person name="Rosling A."/>
        </authorList>
    </citation>
    <scope>NUCLEOTIDE SEQUENCE</scope>
    <source>
        <strain evidence="1">CL356</strain>
    </source>
</reference>
<dbReference type="Proteomes" id="UP000789525">
    <property type="component" value="Unassembled WGS sequence"/>
</dbReference>
<sequence length="261" mass="29313">MGSGMAQLQVQSTPNLRLFSNDEKLLLQHEYTNSVFIFNVDNGSICGGPYEQPGLQSAFVRPENEQELILIGERLVVAWNPLCGGGVLELDKLSNEIEADLPNGCNPMYLSWRHQTLMWITDSVIHLHRIHLAPISLPEPAGLLEQIKNLFFQSSQTSQQPSPVVKYLLSPNGNHLATLIEGTIQIWDCNSGTLFMSQDVESIWDVKMIFADHSLSLIVQRPQELVLLNLEHHSITQFKVMDLAFVAFFSFTIALHLLSYG</sequence>
<organism evidence="1 2">
    <name type="scientific">Acaulospora colombiana</name>
    <dbReference type="NCBI Taxonomy" id="27376"/>
    <lineage>
        <taxon>Eukaryota</taxon>
        <taxon>Fungi</taxon>
        <taxon>Fungi incertae sedis</taxon>
        <taxon>Mucoromycota</taxon>
        <taxon>Glomeromycotina</taxon>
        <taxon>Glomeromycetes</taxon>
        <taxon>Diversisporales</taxon>
        <taxon>Acaulosporaceae</taxon>
        <taxon>Acaulospora</taxon>
    </lineage>
</organism>
<dbReference type="EMBL" id="CAJVPT010025173">
    <property type="protein sequence ID" value="CAG8673823.1"/>
    <property type="molecule type" value="Genomic_DNA"/>
</dbReference>
<evidence type="ECO:0000313" key="1">
    <source>
        <dbReference type="EMBL" id="CAG8673823.1"/>
    </source>
</evidence>
<proteinExistence type="predicted"/>